<dbReference type="STRING" id="1902579.BHV28_01190"/>
<dbReference type="InterPro" id="IPR009297">
    <property type="entry name" value="DUF952"/>
</dbReference>
<reference evidence="1 2" key="2">
    <citation type="journal article" date="2016" name="Sci. Rep.">
        <title>The genome of Rhizobiales bacteria in predatory ants reveals urease gene functions but no genes for nitrogen fixation.</title>
        <authorList>
            <person name="Neuvonen M.M."/>
            <person name="Tamarit D."/>
            <person name="Naslund K."/>
            <person name="Liebig J."/>
            <person name="Feldhaar H."/>
            <person name="Moran N.A."/>
            <person name="Guy L."/>
            <person name="Andersson S.G."/>
        </authorList>
    </citation>
    <scope>NUCLEOTIDE SEQUENCE [LARGE SCALE GENOMIC DNA]</scope>
    <source>
        <strain evidence="1 2">Hsal</strain>
    </source>
</reference>
<gene>
    <name evidence="1" type="ORF">BHV28_01190</name>
</gene>
<dbReference type="AlphaFoldDB" id="A0A1U9JSL1"/>
<proteinExistence type="predicted"/>
<reference evidence="1 2" key="1">
    <citation type="journal article" date="2010" name="Science">
        <title>Genomic comparison of the ants Camponotus floridanus and Harpegnathos saltator.</title>
        <authorList>
            <person name="Bonasio R."/>
            <person name="Zhang G."/>
            <person name="Ye C."/>
            <person name="Mutti N.S."/>
            <person name="Fang X."/>
            <person name="Qin N."/>
            <person name="Donahue G."/>
            <person name="Yang P."/>
            <person name="Li Q."/>
            <person name="Li C."/>
            <person name="Zhang P."/>
            <person name="Huang Z."/>
            <person name="Berger S.L."/>
            <person name="Reinberg D."/>
            <person name="Wang J."/>
            <person name="Liebig J."/>
        </authorList>
    </citation>
    <scope>NUCLEOTIDE SEQUENCE [LARGE SCALE GENOMIC DNA]</scope>
    <source>
        <strain evidence="1 2">Hsal</strain>
    </source>
</reference>
<name>A0A1U9JSL1_9HYPH</name>
<evidence type="ECO:0000313" key="2">
    <source>
        <dbReference type="Proteomes" id="UP000188912"/>
    </source>
</evidence>
<dbReference type="Gene3D" id="3.20.170.20">
    <property type="entry name" value="Protein of unknown function DUF952"/>
    <property type="match status" value="1"/>
</dbReference>
<dbReference type="PANTHER" id="PTHR34129">
    <property type="entry name" value="BLR1139 PROTEIN"/>
    <property type="match status" value="1"/>
</dbReference>
<dbReference type="EMBL" id="CP017315">
    <property type="protein sequence ID" value="AQS40845.1"/>
    <property type="molecule type" value="Genomic_DNA"/>
</dbReference>
<evidence type="ECO:0000313" key="1">
    <source>
        <dbReference type="EMBL" id="AQS40845.1"/>
    </source>
</evidence>
<dbReference type="Pfam" id="PF06108">
    <property type="entry name" value="DUF952"/>
    <property type="match status" value="1"/>
</dbReference>
<dbReference type="PANTHER" id="PTHR34129:SF1">
    <property type="entry name" value="DUF952 DOMAIN-CONTAINING PROTEIN"/>
    <property type="match status" value="1"/>
</dbReference>
<evidence type="ECO:0008006" key="3">
    <source>
        <dbReference type="Google" id="ProtNLM"/>
    </source>
</evidence>
<dbReference type="SUPFAM" id="SSF56399">
    <property type="entry name" value="ADP-ribosylation"/>
    <property type="match status" value="1"/>
</dbReference>
<sequence>MNRAVMRFIYKIVSCSLWQEACKNGVFTGAPVDRTSGFIHFSAADQVAETANKHFRGEQDLLLLRVEAAKLGHALRYEVSRGGALFPHLYGDLPVETVESVRAFQAGAQGVFSFSETE</sequence>
<protein>
    <recommendedName>
        <fullName evidence="3">Dihydroorotate dehydrogenase</fullName>
    </recommendedName>
</protein>
<dbReference type="Proteomes" id="UP000188912">
    <property type="component" value="Chromosome"/>
</dbReference>
<accession>A0A1U9JSL1</accession>
<keyword evidence="2" id="KW-1185">Reference proteome</keyword>
<dbReference type="KEGG" id="thd:BHV28_01190"/>
<organism evidence="1 2">
    <name type="scientific">Candidatus Tokpelaia hoelldobleri</name>
    <dbReference type="NCBI Taxonomy" id="1902579"/>
    <lineage>
        <taxon>Bacteria</taxon>
        <taxon>Pseudomonadati</taxon>
        <taxon>Pseudomonadota</taxon>
        <taxon>Alphaproteobacteria</taxon>
        <taxon>Hyphomicrobiales</taxon>
        <taxon>Candidatus Tokpelaia</taxon>
    </lineage>
</organism>